<proteinExistence type="predicted"/>
<evidence type="ECO:0000313" key="2">
    <source>
        <dbReference type="Proteomes" id="UP000263012"/>
    </source>
</evidence>
<protein>
    <submittedName>
        <fullName evidence="1">Uncharacterized protein</fullName>
    </submittedName>
</protein>
<sequence length="244" mass="27606">MLSRRELLAGTAAALAGTIGLSSAGAAVDYEGVPDDVELTFDEEWLERYQPALIKSSDGRRRSVGLFAYRATKEDTDTEVACYWHRLTHQDGLPLIGSDGHLYDHEPAYVFVEDGAVEEVVFTGYHHFASSIEGDRLHDHLVANHTSEATHPVLEVVDPWHHYDAVRASDSDEGERAFLALEDFTAAESSWRANDIWEATASEAVYDPHSMRDRDSWWDEGTFDYRMASLWRRLDRRLGWYGSP</sequence>
<organism evidence="1 2">
    <name type="scientific">Halalkaliarchaeum desulfuricum</name>
    <dbReference type="NCBI Taxonomy" id="2055893"/>
    <lineage>
        <taxon>Archaea</taxon>
        <taxon>Methanobacteriati</taxon>
        <taxon>Methanobacteriota</taxon>
        <taxon>Stenosarchaea group</taxon>
        <taxon>Halobacteria</taxon>
        <taxon>Halobacteriales</taxon>
        <taxon>Haloferacaceae</taxon>
        <taxon>Halalkaliarchaeum</taxon>
    </lineage>
</organism>
<gene>
    <name evidence="1" type="ORF">AArcSl_1645</name>
</gene>
<dbReference type="PROSITE" id="PS51318">
    <property type="entry name" value="TAT"/>
    <property type="match status" value="1"/>
</dbReference>
<dbReference type="AlphaFoldDB" id="A0A343TJK2"/>
<reference evidence="2" key="1">
    <citation type="submission" date="2017-11" db="EMBL/GenBank/DDBJ databases">
        <title>Phenotypic and genomic properties of facultatively anaerobic sulfur-reducing natronoarchaea from hypersaline soda lakes.</title>
        <authorList>
            <person name="Sorokin D.Y."/>
            <person name="Kublanov I.V."/>
            <person name="Roman P."/>
            <person name="Sinninghe Damste J.S."/>
            <person name="Golyshin P.N."/>
            <person name="Rojo D."/>
            <person name="Ciordia S."/>
            <person name="Mena M.D.C."/>
            <person name="Ferrer M."/>
            <person name="Messina E."/>
            <person name="Smedile F."/>
            <person name="La Spada G."/>
            <person name="La Cono V."/>
            <person name="Yakimov M.M."/>
        </authorList>
    </citation>
    <scope>NUCLEOTIDE SEQUENCE [LARGE SCALE GENOMIC DNA]</scope>
    <source>
        <strain evidence="2">AArc-Sl</strain>
    </source>
</reference>
<keyword evidence="2" id="KW-1185">Reference proteome</keyword>
<dbReference type="OrthoDB" id="202444at2157"/>
<dbReference type="GeneID" id="37878000"/>
<dbReference type="KEGG" id="hdf:AArcSl_1645"/>
<evidence type="ECO:0000313" key="1">
    <source>
        <dbReference type="EMBL" id="AUX09274.1"/>
    </source>
</evidence>
<dbReference type="RefSeq" id="WP_119817599.1">
    <property type="nucleotide sequence ID" value="NZ_CP025066.1"/>
</dbReference>
<dbReference type="Proteomes" id="UP000263012">
    <property type="component" value="Chromosome"/>
</dbReference>
<accession>A0A343TJK2</accession>
<dbReference type="InterPro" id="IPR006311">
    <property type="entry name" value="TAT_signal"/>
</dbReference>
<name>A0A343TJK2_9EURY</name>
<dbReference type="EMBL" id="CP025066">
    <property type="protein sequence ID" value="AUX09274.1"/>
    <property type="molecule type" value="Genomic_DNA"/>
</dbReference>